<feature type="transmembrane region" description="Helical" evidence="7">
    <location>
        <begin position="359"/>
        <end position="381"/>
    </location>
</feature>
<feature type="transmembrane region" description="Helical" evidence="7">
    <location>
        <begin position="232"/>
        <end position="255"/>
    </location>
</feature>
<evidence type="ECO:0000256" key="2">
    <source>
        <dbReference type="ARBA" id="ARBA00006213"/>
    </source>
</evidence>
<dbReference type="GO" id="GO:0015211">
    <property type="term" value="F:purine nucleoside transmembrane transporter activity"/>
    <property type="evidence" value="ECO:0007669"/>
    <property type="project" value="InterPro"/>
</dbReference>
<evidence type="ECO:0000313" key="9">
    <source>
        <dbReference type="Proteomes" id="UP000237347"/>
    </source>
</evidence>
<gene>
    <name evidence="8" type="primary">PUP3_2</name>
    <name evidence="8" type="ORF">CFP56_036282</name>
</gene>
<evidence type="ECO:0000256" key="4">
    <source>
        <dbReference type="ARBA" id="ARBA00022692"/>
    </source>
</evidence>
<dbReference type="GO" id="GO:0005345">
    <property type="term" value="F:purine nucleobase transmembrane transporter activity"/>
    <property type="evidence" value="ECO:0007669"/>
    <property type="project" value="UniProtKB-ARBA"/>
</dbReference>
<accession>A0AAW0J8G6</accession>
<keyword evidence="4 7" id="KW-0812">Transmembrane</keyword>
<evidence type="ECO:0000256" key="7">
    <source>
        <dbReference type="SAM" id="Phobius"/>
    </source>
</evidence>
<evidence type="ECO:0000256" key="6">
    <source>
        <dbReference type="ARBA" id="ARBA00023136"/>
    </source>
</evidence>
<feature type="transmembrane region" description="Helical" evidence="7">
    <location>
        <begin position="658"/>
        <end position="678"/>
    </location>
</feature>
<name>A0AAW0J8G6_QUESU</name>
<feature type="transmembrane region" description="Helical" evidence="7">
    <location>
        <begin position="629"/>
        <end position="652"/>
    </location>
</feature>
<dbReference type="PANTHER" id="PTHR31376">
    <property type="entry name" value="OS09G0467300 PROTEIN-RELATED"/>
    <property type="match status" value="1"/>
</dbReference>
<protein>
    <submittedName>
        <fullName evidence="8">Purine permease 3</fullName>
    </submittedName>
</protein>
<dbReference type="InterPro" id="IPR037185">
    <property type="entry name" value="EmrE-like"/>
</dbReference>
<feature type="transmembrane region" description="Helical" evidence="7">
    <location>
        <begin position="513"/>
        <end position="532"/>
    </location>
</feature>
<dbReference type="SUPFAM" id="SSF103481">
    <property type="entry name" value="Multidrug resistance efflux transporter EmrE"/>
    <property type="match status" value="2"/>
</dbReference>
<feature type="transmembrane region" description="Helical" evidence="7">
    <location>
        <begin position="571"/>
        <end position="592"/>
    </location>
</feature>
<feature type="transmembrane region" description="Helical" evidence="7">
    <location>
        <begin position="756"/>
        <end position="778"/>
    </location>
</feature>
<organism evidence="8 9">
    <name type="scientific">Quercus suber</name>
    <name type="common">Cork oak</name>
    <dbReference type="NCBI Taxonomy" id="58331"/>
    <lineage>
        <taxon>Eukaryota</taxon>
        <taxon>Viridiplantae</taxon>
        <taxon>Streptophyta</taxon>
        <taxon>Embryophyta</taxon>
        <taxon>Tracheophyta</taxon>
        <taxon>Spermatophyta</taxon>
        <taxon>Magnoliopsida</taxon>
        <taxon>eudicotyledons</taxon>
        <taxon>Gunneridae</taxon>
        <taxon>Pentapetalae</taxon>
        <taxon>rosids</taxon>
        <taxon>fabids</taxon>
        <taxon>Fagales</taxon>
        <taxon>Fagaceae</taxon>
        <taxon>Quercus</taxon>
    </lineage>
</organism>
<comment type="caution">
    <text evidence="8">The sequence shown here is derived from an EMBL/GenBank/DDBJ whole genome shotgun (WGS) entry which is preliminary data.</text>
</comment>
<evidence type="ECO:0000313" key="8">
    <source>
        <dbReference type="EMBL" id="KAK7822599.1"/>
    </source>
</evidence>
<feature type="transmembrane region" description="Helical" evidence="7">
    <location>
        <begin position="446"/>
        <end position="465"/>
    </location>
</feature>
<feature type="transmembrane region" description="Helical" evidence="7">
    <location>
        <begin position="116"/>
        <end position="135"/>
    </location>
</feature>
<sequence length="824" mass="91987">MELEAQGNPALNKVLLILSCILLSIGGGGPLIMRLYFIHGGKRVWLSSWLQTGGWPIILFPLMITYFNRRAKQGTSTKLFFMKPPLFIASAVIGILTGFVDYLYSYGVARLPVSTSSLIIASQLAFTAAFAFLLVKQKFTSYSINAVVLLNIGAGVLALHTSNDRPSGETNKEYFSGFFMTLGASALYGFVLPLVELTYKKAKQAITYSLVMEIQMAIPREARAFELGETKYYVVIVVNAIVCQCFFMGTVGIIFCASSLLSGILIAVLLPVTEILAVIFYREKFQAEKGVALALSLWGFVSYFYGEIKDDRKKKQILVFKHGFASLESDNITGAKSSKFDLHVGNFEGKWQLRRPTNIVMEIQMVMCFFATLFCTVGMLFNKDFKRHKHREENSTIMELEAQGNPALNKVLLILSCILLSIGGGGPLIMRLYFIHGGKRVWLSSWLQTGGWPIILFPLMITYFNRRAKQGTSTKLFFMKPPLFIASAVIGILTGFVDYLYSYGVARLPVSTSSLIIASQLAFTAAFAFLLVKQKFTSYSINAVVLLNIGAGVLALHTSNDRPSGETNKEYFSGFFMTLGASALYGFVLPLVELTYKKAKQAITYSLVMEIQMAIPREARAFELGETKYYVVIVVNAIVCQCFFMGTVGIIFCASSLLSGILIAVLLPVTEILAVIFYREKFQAEKGVALALSLWGFVSYFYGEIKDDRKKKQILVFKHGFASLESDNITGAKSSKFDLHVGNFEGKWQLRRPTNIVMEIQMVMCFFATLFCTVGMLFNKDFKEITREAMDLELGDTKYYLVLHSKIRKQTPELESEMPQIPNL</sequence>
<proteinExistence type="inferred from homology"/>
<dbReference type="GO" id="GO:0016020">
    <property type="term" value="C:membrane"/>
    <property type="evidence" value="ECO:0007669"/>
    <property type="project" value="UniProtKB-SubCell"/>
</dbReference>
<feature type="transmembrane region" description="Helical" evidence="7">
    <location>
        <begin position="49"/>
        <end position="68"/>
    </location>
</feature>
<feature type="transmembrane region" description="Helical" evidence="7">
    <location>
        <begin position="80"/>
        <end position="104"/>
    </location>
</feature>
<feature type="transmembrane region" description="Helical" evidence="7">
    <location>
        <begin position="539"/>
        <end position="559"/>
    </location>
</feature>
<keyword evidence="6 7" id="KW-0472">Membrane</keyword>
<keyword evidence="5 7" id="KW-1133">Transmembrane helix</keyword>
<feature type="transmembrane region" description="Helical" evidence="7">
    <location>
        <begin position="477"/>
        <end position="501"/>
    </location>
</feature>
<evidence type="ECO:0000256" key="3">
    <source>
        <dbReference type="ARBA" id="ARBA00022448"/>
    </source>
</evidence>
<dbReference type="PANTHER" id="PTHR31376:SF1">
    <property type="entry name" value="PURINE PERMEASE 2"/>
    <property type="match status" value="1"/>
</dbReference>
<feature type="transmembrane region" description="Helical" evidence="7">
    <location>
        <begin position="174"/>
        <end position="195"/>
    </location>
</feature>
<feature type="transmembrane region" description="Helical" evidence="7">
    <location>
        <begin position="261"/>
        <end position="281"/>
    </location>
</feature>
<feature type="transmembrane region" description="Helical" evidence="7">
    <location>
        <begin position="14"/>
        <end position="37"/>
    </location>
</feature>
<evidence type="ECO:0000256" key="1">
    <source>
        <dbReference type="ARBA" id="ARBA00004141"/>
    </source>
</evidence>
<comment type="subcellular location">
    <subcellularLocation>
        <location evidence="1">Membrane</location>
        <topology evidence="1">Multi-pass membrane protein</topology>
    </subcellularLocation>
</comment>
<feature type="transmembrane region" description="Helical" evidence="7">
    <location>
        <begin position="290"/>
        <end position="306"/>
    </location>
</feature>
<feature type="transmembrane region" description="Helical" evidence="7">
    <location>
        <begin position="687"/>
        <end position="703"/>
    </location>
</feature>
<dbReference type="InterPro" id="IPR030182">
    <property type="entry name" value="PUP_plant"/>
</dbReference>
<reference evidence="8 9" key="1">
    <citation type="journal article" date="2018" name="Sci. Data">
        <title>The draft genome sequence of cork oak.</title>
        <authorList>
            <person name="Ramos A.M."/>
            <person name="Usie A."/>
            <person name="Barbosa P."/>
            <person name="Barros P.M."/>
            <person name="Capote T."/>
            <person name="Chaves I."/>
            <person name="Simoes F."/>
            <person name="Abreu I."/>
            <person name="Carrasquinho I."/>
            <person name="Faro C."/>
            <person name="Guimaraes J.B."/>
            <person name="Mendonca D."/>
            <person name="Nobrega F."/>
            <person name="Rodrigues L."/>
            <person name="Saibo N.J.M."/>
            <person name="Varela M.C."/>
            <person name="Egas C."/>
            <person name="Matos J."/>
            <person name="Miguel C.M."/>
            <person name="Oliveira M.M."/>
            <person name="Ricardo C.P."/>
            <person name="Goncalves S."/>
        </authorList>
    </citation>
    <scope>NUCLEOTIDE SEQUENCE [LARGE SCALE GENOMIC DNA]</scope>
    <source>
        <strain evidence="9">cv. HL8</strain>
    </source>
</reference>
<feature type="transmembrane region" description="Helical" evidence="7">
    <location>
        <begin position="142"/>
        <end position="162"/>
    </location>
</feature>
<feature type="transmembrane region" description="Helical" evidence="7">
    <location>
        <begin position="411"/>
        <end position="434"/>
    </location>
</feature>
<dbReference type="EMBL" id="PKMF04000660">
    <property type="protein sequence ID" value="KAK7822599.1"/>
    <property type="molecule type" value="Genomic_DNA"/>
</dbReference>
<comment type="similarity">
    <text evidence="2">Belongs to the purine permeases (TC 2.A.7.14) family.</text>
</comment>
<dbReference type="Pfam" id="PF16913">
    <property type="entry name" value="PUNUT"/>
    <property type="match status" value="3"/>
</dbReference>
<dbReference type="Proteomes" id="UP000237347">
    <property type="component" value="Unassembled WGS sequence"/>
</dbReference>
<dbReference type="AlphaFoldDB" id="A0AAW0J8G6"/>
<keyword evidence="3" id="KW-0813">Transport</keyword>
<evidence type="ECO:0000256" key="5">
    <source>
        <dbReference type="ARBA" id="ARBA00022989"/>
    </source>
</evidence>
<keyword evidence="9" id="KW-1185">Reference proteome</keyword>